<comment type="caution">
    <text evidence="7">The sequence shown here is derived from an EMBL/GenBank/DDBJ whole genome shotgun (WGS) entry which is preliminary data.</text>
</comment>
<evidence type="ECO:0000313" key="8">
    <source>
        <dbReference type="Proteomes" id="UP000470470"/>
    </source>
</evidence>
<gene>
    <name evidence="7" type="ORF">G1H19_06140</name>
</gene>
<feature type="binding site" evidence="5">
    <location>
        <position position="166"/>
    </location>
    <ligand>
        <name>a divalent metal cation</name>
        <dbReference type="ChEBI" id="CHEBI:60240"/>
        <label>1</label>
    </ligand>
</feature>
<evidence type="ECO:0000256" key="5">
    <source>
        <dbReference type="PIRSR" id="PIRSR602678-1"/>
    </source>
</evidence>
<evidence type="ECO:0000256" key="3">
    <source>
        <dbReference type="ARBA" id="ARBA00022112"/>
    </source>
</evidence>
<dbReference type="Gene3D" id="3.30.70.120">
    <property type="match status" value="1"/>
</dbReference>
<dbReference type="FunFam" id="3.40.1390.30:FF:000001">
    <property type="entry name" value="GTP cyclohydrolase 1 type 2"/>
    <property type="match status" value="1"/>
</dbReference>
<reference evidence="7 8" key="1">
    <citation type="submission" date="2020-02" db="EMBL/GenBank/DDBJ databases">
        <title>The whole genome sequence of CPCC 205119.</title>
        <authorList>
            <person name="Jiang Z."/>
        </authorList>
    </citation>
    <scope>NUCLEOTIDE SEQUENCE [LARGE SCALE GENOMIC DNA]</scope>
    <source>
        <strain evidence="7 8">CPCC 205119</strain>
    </source>
</reference>
<evidence type="ECO:0000256" key="4">
    <source>
        <dbReference type="ARBA" id="ARBA00022723"/>
    </source>
</evidence>
<comment type="similarity">
    <text evidence="1">Belongs to the GTP cyclohydrolase I type 2/NIF3 family.</text>
</comment>
<comment type="subunit">
    <text evidence="2">Homohexamer.</text>
</comment>
<dbReference type="AlphaFoldDB" id="A0A7K3WAU2"/>
<evidence type="ECO:0000256" key="2">
    <source>
        <dbReference type="ARBA" id="ARBA00011643"/>
    </source>
</evidence>
<evidence type="ECO:0000256" key="6">
    <source>
        <dbReference type="SAM" id="MobiDB-lite"/>
    </source>
</evidence>
<dbReference type="Pfam" id="PF01784">
    <property type="entry name" value="DUF34_NIF3"/>
    <property type="match status" value="1"/>
</dbReference>
<dbReference type="InterPro" id="IPR015867">
    <property type="entry name" value="N-reg_PII/ATP_PRibTrfase_C"/>
</dbReference>
<sequence length="446" mass="46202">MSTSAHDADGAAVPVESPGTSPGHPRGPAAQSAVVALPAHDDVPAGIVPDPIATVRELPRAGTRLRDVIAALDARYDPALAEDWDAVGLVCGDPDDDVVRRVVFAVDPTAAVVDEAIELGADLLVTHHPLLLTPVHGVPADDPKGRIVHRLIRAGIGLFVAHTNADRAAGHGVNDALAAVLGVGGVSPLEPVAAPQTDTLVVFAPVADSDRLVDALSAAGAGVIGDYTHCAWQTDGTGTFIPGEDTNPAIGSRGTLEHVPETRLEMVVHRDQRDEVLRALHRWHPYEDPGYAIFENSATPSRAGLGRVGRLAAPLTLRQFAERVAEVLPVTAGGVRVAGDPDRLVRTVAVCGGSGGGLLGAAAAAGADVLLTADLGHHFASESQEASGPALCEVAHYASEWPWLSVAADVLHRDLGGMVDTVVSERRTDPWTWHVGQAERAADTAG</sequence>
<dbReference type="PANTHER" id="PTHR13799:SF14">
    <property type="entry name" value="GTP CYCLOHYDROLASE 1 TYPE 2 HOMOLOG"/>
    <property type="match status" value="1"/>
</dbReference>
<organism evidence="7 8">
    <name type="scientific">Goekera deserti</name>
    <dbReference type="NCBI Taxonomy" id="2497753"/>
    <lineage>
        <taxon>Bacteria</taxon>
        <taxon>Bacillati</taxon>
        <taxon>Actinomycetota</taxon>
        <taxon>Actinomycetes</taxon>
        <taxon>Geodermatophilales</taxon>
        <taxon>Geodermatophilaceae</taxon>
        <taxon>Goekera</taxon>
    </lineage>
</organism>
<dbReference type="EMBL" id="JAAGWK010000009">
    <property type="protein sequence ID" value="NEL53588.1"/>
    <property type="molecule type" value="Genomic_DNA"/>
</dbReference>
<feature type="binding site" evidence="5">
    <location>
        <position position="396"/>
    </location>
    <ligand>
        <name>a divalent metal cation</name>
        <dbReference type="ChEBI" id="CHEBI:60240"/>
        <label>1</label>
    </ligand>
</feature>
<feature type="binding site" evidence="5">
    <location>
        <position position="400"/>
    </location>
    <ligand>
        <name>a divalent metal cation</name>
        <dbReference type="ChEBI" id="CHEBI:60240"/>
        <label>1</label>
    </ligand>
</feature>
<proteinExistence type="inferred from homology"/>
<dbReference type="InterPro" id="IPR002678">
    <property type="entry name" value="DUF34/NIF3"/>
</dbReference>
<dbReference type="SUPFAM" id="SSF102705">
    <property type="entry name" value="NIF3 (NGG1p interacting factor 3)-like"/>
    <property type="match status" value="1"/>
</dbReference>
<evidence type="ECO:0000313" key="7">
    <source>
        <dbReference type="EMBL" id="NEL53588.1"/>
    </source>
</evidence>
<feature type="binding site" evidence="5">
    <location>
        <position position="127"/>
    </location>
    <ligand>
        <name>a divalent metal cation</name>
        <dbReference type="ChEBI" id="CHEBI:60240"/>
        <label>1</label>
    </ligand>
</feature>
<dbReference type="Gene3D" id="3.40.1390.30">
    <property type="entry name" value="NIF3 (NGG1p interacting factor 3)-like"/>
    <property type="match status" value="2"/>
</dbReference>
<dbReference type="NCBIfam" id="TIGR00486">
    <property type="entry name" value="YbgI_SA1388"/>
    <property type="match status" value="1"/>
</dbReference>
<dbReference type="PANTHER" id="PTHR13799">
    <property type="entry name" value="NGG1 INTERACTING FACTOR 3"/>
    <property type="match status" value="1"/>
</dbReference>
<protein>
    <recommendedName>
        <fullName evidence="3">GTP cyclohydrolase 1 type 2 homolog</fullName>
    </recommendedName>
</protein>
<feature type="binding site" evidence="5">
    <location>
        <position position="128"/>
    </location>
    <ligand>
        <name>a divalent metal cation</name>
        <dbReference type="ChEBI" id="CHEBI:60240"/>
        <label>1</label>
    </ligand>
</feature>
<dbReference type="Proteomes" id="UP000470470">
    <property type="component" value="Unassembled WGS sequence"/>
</dbReference>
<dbReference type="GO" id="GO:0046872">
    <property type="term" value="F:metal ion binding"/>
    <property type="evidence" value="ECO:0007669"/>
    <property type="project" value="UniProtKB-KW"/>
</dbReference>
<keyword evidence="4 5" id="KW-0479">Metal-binding</keyword>
<feature type="region of interest" description="Disordered" evidence="6">
    <location>
        <begin position="1"/>
        <end position="31"/>
    </location>
</feature>
<dbReference type="InterPro" id="IPR036069">
    <property type="entry name" value="DUF34/NIF3_sf"/>
</dbReference>
<name>A0A7K3WAU2_9ACTN</name>
<evidence type="ECO:0000256" key="1">
    <source>
        <dbReference type="ARBA" id="ARBA00006964"/>
    </source>
</evidence>
<keyword evidence="8" id="KW-1185">Reference proteome</keyword>
<dbReference type="GO" id="GO:0005737">
    <property type="term" value="C:cytoplasm"/>
    <property type="evidence" value="ECO:0007669"/>
    <property type="project" value="TreeGrafter"/>
</dbReference>
<accession>A0A7K3WAU2</accession>